<dbReference type="Proteomes" id="UP000722485">
    <property type="component" value="Unassembled WGS sequence"/>
</dbReference>
<organism evidence="9 10">
    <name type="scientific">Cylindrodendrum hubeiense</name>
    <dbReference type="NCBI Taxonomy" id="595255"/>
    <lineage>
        <taxon>Eukaryota</taxon>
        <taxon>Fungi</taxon>
        <taxon>Dikarya</taxon>
        <taxon>Ascomycota</taxon>
        <taxon>Pezizomycotina</taxon>
        <taxon>Sordariomycetes</taxon>
        <taxon>Hypocreomycetidae</taxon>
        <taxon>Hypocreales</taxon>
        <taxon>Nectriaceae</taxon>
        <taxon>Cylindrodendrum</taxon>
    </lineage>
</organism>
<evidence type="ECO:0000256" key="3">
    <source>
        <dbReference type="ARBA" id="ARBA00022617"/>
    </source>
</evidence>
<feature type="domain" description="Heme haloperoxidase family profile" evidence="8">
    <location>
        <begin position="15"/>
        <end position="264"/>
    </location>
</feature>
<proteinExistence type="inferred from homology"/>
<keyword evidence="2 9" id="KW-0575">Peroxidase</keyword>
<dbReference type="PANTHER" id="PTHR33577">
    <property type="entry name" value="STERIGMATOCYSTIN BIOSYNTHESIS PEROXIDASE STCC-RELATED"/>
    <property type="match status" value="1"/>
</dbReference>
<evidence type="ECO:0000256" key="4">
    <source>
        <dbReference type="ARBA" id="ARBA00022723"/>
    </source>
</evidence>
<evidence type="ECO:0000256" key="1">
    <source>
        <dbReference type="ARBA" id="ARBA00001970"/>
    </source>
</evidence>
<dbReference type="Pfam" id="PF01328">
    <property type="entry name" value="Peroxidase_2"/>
    <property type="match status" value="1"/>
</dbReference>
<dbReference type="InterPro" id="IPR036851">
    <property type="entry name" value="Chloroperoxidase-like_sf"/>
</dbReference>
<comment type="cofactor">
    <cofactor evidence="1">
        <name>heme b</name>
        <dbReference type="ChEBI" id="CHEBI:60344"/>
    </cofactor>
</comment>
<dbReference type="GO" id="GO:0004601">
    <property type="term" value="F:peroxidase activity"/>
    <property type="evidence" value="ECO:0007669"/>
    <property type="project" value="UniProtKB-KW"/>
</dbReference>
<gene>
    <name evidence="9" type="ORF">G7Z17_g9145</name>
</gene>
<evidence type="ECO:0000256" key="2">
    <source>
        <dbReference type="ARBA" id="ARBA00022559"/>
    </source>
</evidence>
<evidence type="ECO:0000256" key="5">
    <source>
        <dbReference type="ARBA" id="ARBA00023002"/>
    </source>
</evidence>
<keyword evidence="3" id="KW-0349">Heme</keyword>
<dbReference type="EMBL" id="JAANBB010000252">
    <property type="protein sequence ID" value="KAF7545464.1"/>
    <property type="molecule type" value="Genomic_DNA"/>
</dbReference>
<sequence length="277" mass="30813">MASASSKSLPSAILKRGTYVRSSPADLRSPCPMVNCLANHGYLPRDGRNVRVGDFTSAMNEVGLSSVLGAMFSNPIFLEHRQTALANAAATKPRSFWENVLHYVHNPWAIAFSAFGMRKPGQMDSTGERVLNLDQLGVPNVVEHDVSLSRRDYNQGDNFSPQEDLIRDILAASSDGKVLTAEDLAALRIRRIERQKEDNPDLLYGALQHQLGCGEIALILKVLGDGDKVPCDYVRAVFQEERLPIQEGWSKRRWWTLGIIELKQTGARIKKLIGLEF</sequence>
<dbReference type="EC" id="1.11.2.1" evidence="9"/>
<comment type="similarity">
    <text evidence="7">Belongs to the chloroperoxidase family.</text>
</comment>
<keyword evidence="10" id="KW-1185">Reference proteome</keyword>
<dbReference type="AlphaFoldDB" id="A0A9P5H0V9"/>
<dbReference type="OrthoDB" id="407298at2759"/>
<accession>A0A9P5H0V9</accession>
<keyword evidence="6" id="KW-0408">Iron</keyword>
<evidence type="ECO:0000259" key="8">
    <source>
        <dbReference type="PROSITE" id="PS51405"/>
    </source>
</evidence>
<reference evidence="9" key="1">
    <citation type="submission" date="2020-03" db="EMBL/GenBank/DDBJ databases">
        <title>Draft Genome Sequence of Cylindrodendrum hubeiense.</title>
        <authorList>
            <person name="Buettner E."/>
            <person name="Kellner H."/>
        </authorList>
    </citation>
    <scope>NUCLEOTIDE SEQUENCE</scope>
    <source>
        <strain evidence="9">IHI 201604</strain>
    </source>
</reference>
<keyword evidence="4" id="KW-0479">Metal-binding</keyword>
<protein>
    <submittedName>
        <fullName evidence="9">Heme-thiolate peroxidase</fullName>
        <ecNumber evidence="9">1.11.2.1</ecNumber>
    </submittedName>
</protein>
<dbReference type="PANTHER" id="PTHR33577:SF9">
    <property type="entry name" value="PEROXIDASE STCC"/>
    <property type="match status" value="1"/>
</dbReference>
<dbReference type="InterPro" id="IPR000028">
    <property type="entry name" value="Chloroperoxidase"/>
</dbReference>
<evidence type="ECO:0000256" key="6">
    <source>
        <dbReference type="ARBA" id="ARBA00023004"/>
    </source>
</evidence>
<dbReference type="Gene3D" id="1.10.489.10">
    <property type="entry name" value="Chloroperoxidase-like"/>
    <property type="match status" value="1"/>
</dbReference>
<dbReference type="PROSITE" id="PS51405">
    <property type="entry name" value="HEME_HALOPEROXIDASE"/>
    <property type="match status" value="1"/>
</dbReference>
<evidence type="ECO:0000313" key="9">
    <source>
        <dbReference type="EMBL" id="KAF7545464.1"/>
    </source>
</evidence>
<comment type="caution">
    <text evidence="9">The sequence shown here is derived from an EMBL/GenBank/DDBJ whole genome shotgun (WGS) entry which is preliminary data.</text>
</comment>
<keyword evidence="5 9" id="KW-0560">Oxidoreductase</keyword>
<dbReference type="SUPFAM" id="SSF47571">
    <property type="entry name" value="Cloroperoxidase"/>
    <property type="match status" value="1"/>
</dbReference>
<dbReference type="GO" id="GO:0046872">
    <property type="term" value="F:metal ion binding"/>
    <property type="evidence" value="ECO:0007669"/>
    <property type="project" value="UniProtKB-KW"/>
</dbReference>
<evidence type="ECO:0000256" key="7">
    <source>
        <dbReference type="ARBA" id="ARBA00025795"/>
    </source>
</evidence>
<name>A0A9P5H0V9_9HYPO</name>
<evidence type="ECO:0000313" key="10">
    <source>
        <dbReference type="Proteomes" id="UP000722485"/>
    </source>
</evidence>